<organism evidence="3 4">
    <name type="scientific">Colletotrichum godetiae</name>
    <dbReference type="NCBI Taxonomy" id="1209918"/>
    <lineage>
        <taxon>Eukaryota</taxon>
        <taxon>Fungi</taxon>
        <taxon>Dikarya</taxon>
        <taxon>Ascomycota</taxon>
        <taxon>Pezizomycotina</taxon>
        <taxon>Sordariomycetes</taxon>
        <taxon>Hypocreomycetidae</taxon>
        <taxon>Glomerellales</taxon>
        <taxon>Glomerellaceae</taxon>
        <taxon>Colletotrichum</taxon>
        <taxon>Colletotrichum acutatum species complex</taxon>
    </lineage>
</organism>
<dbReference type="Gene3D" id="1.20.58.520">
    <property type="entry name" value="Amidohydrolase"/>
    <property type="match status" value="1"/>
</dbReference>
<protein>
    <recommendedName>
        <fullName evidence="2">Amidohydrolase-related domain-containing protein</fullName>
    </recommendedName>
</protein>
<accession>A0AAJ0A8L3</accession>
<dbReference type="AlphaFoldDB" id="A0AAJ0A8L3"/>
<feature type="domain" description="Amidohydrolase-related" evidence="2">
    <location>
        <begin position="72"/>
        <end position="395"/>
    </location>
</feature>
<sequence>MTKICIRNVAVFDSEGILKSENVVFTRSAGNVQNYMADGSDAETSDFVVDGRGCSLIPGLIDVCVNIKGANAALGTFASYGVTTVVDMSSSTQQCRAMRVYAASKMGLSTFFTCGTEAVAARDYQPQLYNGSEGSVIRTREDALAFVSAKASGPNCADFINVAVNLHSFDDEILKAIVDAARADDKLTIARTSGIQSYRRALHADFDIFVHAPLDAPIDEILARKMAGKNKIFVPTLIMMRRLASNIDSRDTTATSAWTQSRPDRSNLDPRSIENLNPGATAGSTYENAMKSVRTLHDAGVAICAGTAANLVPGSQIPFGESLHEELHLLVEAGMPALDVLRSATCVAAKAFRLGDRGMVREGLRADLLLVEGNPLENISVTRNIKRIWIRGEEVNLFNAAHAVEAV</sequence>
<reference evidence="3" key="1">
    <citation type="submission" date="2021-06" db="EMBL/GenBank/DDBJ databases">
        <title>Comparative genomics, transcriptomics and evolutionary studies reveal genomic signatures of adaptation to plant cell wall in hemibiotrophic fungi.</title>
        <authorList>
            <consortium name="DOE Joint Genome Institute"/>
            <person name="Baroncelli R."/>
            <person name="Diaz J.F."/>
            <person name="Benocci T."/>
            <person name="Peng M."/>
            <person name="Battaglia E."/>
            <person name="Haridas S."/>
            <person name="Andreopoulos W."/>
            <person name="Labutti K."/>
            <person name="Pangilinan J."/>
            <person name="Floch G.L."/>
            <person name="Makela M.R."/>
            <person name="Henrissat B."/>
            <person name="Grigoriev I.V."/>
            <person name="Crouch J.A."/>
            <person name="De Vries R.P."/>
            <person name="Sukno S.A."/>
            <person name="Thon M.R."/>
        </authorList>
    </citation>
    <scope>NUCLEOTIDE SEQUENCE</scope>
    <source>
        <strain evidence="3">CBS 193.32</strain>
    </source>
</reference>
<dbReference type="Gene3D" id="3.30.110.90">
    <property type="entry name" value="Amidohydrolase"/>
    <property type="match status" value="1"/>
</dbReference>
<dbReference type="RefSeq" id="XP_060423292.1">
    <property type="nucleotide sequence ID" value="XM_060570382.1"/>
</dbReference>
<dbReference type="GeneID" id="85454908"/>
<dbReference type="InterPro" id="IPR051781">
    <property type="entry name" value="Metallo-dep_Hydrolase"/>
</dbReference>
<dbReference type="EMBL" id="JAHMHR010000072">
    <property type="protein sequence ID" value="KAK1658528.1"/>
    <property type="molecule type" value="Genomic_DNA"/>
</dbReference>
<dbReference type="Pfam" id="PF01979">
    <property type="entry name" value="Amidohydro_1"/>
    <property type="match status" value="1"/>
</dbReference>
<evidence type="ECO:0000256" key="1">
    <source>
        <dbReference type="SAM" id="MobiDB-lite"/>
    </source>
</evidence>
<name>A0AAJ0A8L3_9PEZI</name>
<dbReference type="PANTHER" id="PTHR43135:SF3">
    <property type="entry name" value="ALPHA-D-RIBOSE 1-METHYLPHOSPHONATE 5-TRIPHOSPHATE DIPHOSPHATASE"/>
    <property type="match status" value="1"/>
</dbReference>
<feature type="compositionally biased region" description="Basic and acidic residues" evidence="1">
    <location>
        <begin position="262"/>
        <end position="272"/>
    </location>
</feature>
<evidence type="ECO:0000259" key="2">
    <source>
        <dbReference type="Pfam" id="PF01979"/>
    </source>
</evidence>
<comment type="caution">
    <text evidence="3">The sequence shown here is derived from an EMBL/GenBank/DDBJ whole genome shotgun (WGS) entry which is preliminary data.</text>
</comment>
<dbReference type="GO" id="GO:0016810">
    <property type="term" value="F:hydrolase activity, acting on carbon-nitrogen (but not peptide) bonds"/>
    <property type="evidence" value="ECO:0007669"/>
    <property type="project" value="InterPro"/>
</dbReference>
<gene>
    <name evidence="3" type="ORF">BDP55DRAFT_564999</name>
</gene>
<keyword evidence="4" id="KW-1185">Reference proteome</keyword>
<dbReference type="PANTHER" id="PTHR43135">
    <property type="entry name" value="ALPHA-D-RIBOSE 1-METHYLPHOSPHONATE 5-TRIPHOSPHATE DIPHOSPHATASE"/>
    <property type="match status" value="1"/>
</dbReference>
<evidence type="ECO:0000313" key="4">
    <source>
        <dbReference type="Proteomes" id="UP001224890"/>
    </source>
</evidence>
<dbReference type="Gene3D" id="3.40.50.10910">
    <property type="entry name" value="Amidohydrolase"/>
    <property type="match status" value="1"/>
</dbReference>
<feature type="region of interest" description="Disordered" evidence="1">
    <location>
        <begin position="251"/>
        <end position="283"/>
    </location>
</feature>
<dbReference type="SUPFAM" id="SSF51556">
    <property type="entry name" value="Metallo-dependent hydrolases"/>
    <property type="match status" value="1"/>
</dbReference>
<dbReference type="SUPFAM" id="SSF51338">
    <property type="entry name" value="Composite domain of metallo-dependent hydrolases"/>
    <property type="match status" value="1"/>
</dbReference>
<dbReference type="Gene3D" id="2.30.40.10">
    <property type="entry name" value="Urease, subunit C, domain 1"/>
    <property type="match status" value="1"/>
</dbReference>
<proteinExistence type="predicted"/>
<dbReference type="InterPro" id="IPR032466">
    <property type="entry name" value="Metal_Hydrolase"/>
</dbReference>
<evidence type="ECO:0000313" key="3">
    <source>
        <dbReference type="EMBL" id="KAK1658528.1"/>
    </source>
</evidence>
<dbReference type="Proteomes" id="UP001224890">
    <property type="component" value="Unassembled WGS sequence"/>
</dbReference>
<feature type="compositionally biased region" description="Polar residues" evidence="1">
    <location>
        <begin position="252"/>
        <end position="261"/>
    </location>
</feature>
<dbReference type="InterPro" id="IPR011059">
    <property type="entry name" value="Metal-dep_hydrolase_composite"/>
</dbReference>
<dbReference type="InterPro" id="IPR006680">
    <property type="entry name" value="Amidohydro-rel"/>
</dbReference>